<dbReference type="InterPro" id="IPR032675">
    <property type="entry name" value="LRR_dom_sf"/>
</dbReference>
<dbReference type="InterPro" id="IPR050232">
    <property type="entry name" value="FBL13/AtMIF1-like"/>
</dbReference>
<dbReference type="SUPFAM" id="SSF52047">
    <property type="entry name" value="RNI-like"/>
    <property type="match status" value="1"/>
</dbReference>
<gene>
    <name evidence="3" type="ORF">CALVIDRAFT_46846</name>
</gene>
<evidence type="ECO:0000256" key="1">
    <source>
        <dbReference type="SAM" id="MobiDB-lite"/>
    </source>
</evidence>
<dbReference type="PANTHER" id="PTHR31900">
    <property type="entry name" value="F-BOX/RNI SUPERFAMILY PROTEIN-RELATED"/>
    <property type="match status" value="1"/>
</dbReference>
<dbReference type="PROSITE" id="PS50181">
    <property type="entry name" value="FBOX"/>
    <property type="match status" value="1"/>
</dbReference>
<organism evidence="3 4">
    <name type="scientific">Calocera viscosa (strain TUFC12733)</name>
    <dbReference type="NCBI Taxonomy" id="1330018"/>
    <lineage>
        <taxon>Eukaryota</taxon>
        <taxon>Fungi</taxon>
        <taxon>Dikarya</taxon>
        <taxon>Basidiomycota</taxon>
        <taxon>Agaricomycotina</taxon>
        <taxon>Dacrymycetes</taxon>
        <taxon>Dacrymycetales</taxon>
        <taxon>Dacrymycetaceae</taxon>
        <taxon>Calocera</taxon>
    </lineage>
</organism>
<evidence type="ECO:0000313" key="3">
    <source>
        <dbReference type="EMBL" id="KZO89605.1"/>
    </source>
</evidence>
<sequence>MRDVNEDTASSCATKPHRSNIQARPPSRYTPLRTLNSNTERTILDHLPTELLLSVFTYAMEEDAPVYTTRLRLTHVCRVLRNVVISYAPFWKCLVLPPSPPSPHLTQLHFERAKTCPDLDVTIPWEMGSTVAASLPDTHPIRLLINKQVREVKFFVTSALDREVITRIQVLRLHDVSEDTMDLIQNQWNSSVPLQCLKELYLQHRGLHSIDTPTKASNLLRKILVVAESLRVLQISSCIMPANVFPRSLRKLHLTRVTIGGDSDLLSMLTTMQGLEQLVLLHRFPDPGLVSSAREDLSISLPRLRTLALSPLYDIPDGYLLRALDCPNLKALHLQDNTDEYMPELPMIDSVSGENIMDAVASQPWTLEEINIDGIPGVPHLVVRFLLKHARTMRRLAITEELYAAVRQAQGQIPFPEAEEIALRLERDHTEFVFGTTSLYPWWHRGDADPPELPDVPLAMTNEAKTERLETELRELLCHAEDDAGLVEKMLPGRGKGHTSVRRVSLYGNLLLQNINRVRNEHTKLALSPALCDNLYVGKPEWMFSVTVMP</sequence>
<dbReference type="Proteomes" id="UP000076738">
    <property type="component" value="Unassembled WGS sequence"/>
</dbReference>
<dbReference type="EMBL" id="KV417377">
    <property type="protein sequence ID" value="KZO89605.1"/>
    <property type="molecule type" value="Genomic_DNA"/>
</dbReference>
<accession>A0A167FKY0</accession>
<dbReference type="InterPro" id="IPR001810">
    <property type="entry name" value="F-box_dom"/>
</dbReference>
<feature type="domain" description="F-box" evidence="2">
    <location>
        <begin position="41"/>
        <end position="94"/>
    </location>
</feature>
<keyword evidence="4" id="KW-1185">Reference proteome</keyword>
<feature type="region of interest" description="Disordered" evidence="1">
    <location>
        <begin position="1"/>
        <end position="32"/>
    </location>
</feature>
<protein>
    <recommendedName>
        <fullName evidence="2">F-box domain-containing protein</fullName>
    </recommendedName>
</protein>
<dbReference type="PANTHER" id="PTHR31900:SF29">
    <property type="entry name" value="FBD-LIKE DOMAIN FAMILY PROTEIN"/>
    <property type="match status" value="1"/>
</dbReference>
<dbReference type="AlphaFoldDB" id="A0A167FKY0"/>
<reference evidence="3 4" key="1">
    <citation type="journal article" date="2016" name="Mol. Biol. Evol.">
        <title>Comparative Genomics of Early-Diverging Mushroom-Forming Fungi Provides Insights into the Origins of Lignocellulose Decay Capabilities.</title>
        <authorList>
            <person name="Nagy L.G."/>
            <person name="Riley R."/>
            <person name="Tritt A."/>
            <person name="Adam C."/>
            <person name="Daum C."/>
            <person name="Floudas D."/>
            <person name="Sun H."/>
            <person name="Yadav J.S."/>
            <person name="Pangilinan J."/>
            <person name="Larsson K.H."/>
            <person name="Matsuura K."/>
            <person name="Barry K."/>
            <person name="Labutti K."/>
            <person name="Kuo R."/>
            <person name="Ohm R.A."/>
            <person name="Bhattacharya S.S."/>
            <person name="Shirouzu T."/>
            <person name="Yoshinaga Y."/>
            <person name="Martin F.M."/>
            <person name="Grigoriev I.V."/>
            <person name="Hibbett D.S."/>
        </authorList>
    </citation>
    <scope>NUCLEOTIDE SEQUENCE [LARGE SCALE GENOMIC DNA]</scope>
    <source>
        <strain evidence="3 4">TUFC12733</strain>
    </source>
</reference>
<evidence type="ECO:0000313" key="4">
    <source>
        <dbReference type="Proteomes" id="UP000076738"/>
    </source>
</evidence>
<proteinExistence type="predicted"/>
<evidence type="ECO:0000259" key="2">
    <source>
        <dbReference type="PROSITE" id="PS50181"/>
    </source>
</evidence>
<dbReference type="OrthoDB" id="2884925at2759"/>
<name>A0A167FKY0_CALVF</name>
<dbReference type="Gene3D" id="3.80.10.10">
    <property type="entry name" value="Ribonuclease Inhibitor"/>
    <property type="match status" value="1"/>
</dbReference>